<evidence type="ECO:0000256" key="2">
    <source>
        <dbReference type="SAM" id="MobiDB-lite"/>
    </source>
</evidence>
<feature type="region of interest" description="Disordered" evidence="2">
    <location>
        <begin position="211"/>
        <end position="264"/>
    </location>
</feature>
<sequence length="484" mass="54786">MTQSEFSFIGAQMNNFGLIQPYLKEMDDLLKSCEELTSFPSSSHFSEGCNEMGLMESTNTHRKGEDGRESYEEKNVSQQGYLFTRYIDTNMDGAGAQDKTPQADLQVLASVGSRCGVSSDMSCQREMPLTSAGHKLSDTMAEYEGQLSGMLSMLESCLEEAGMDFEPQDWVTDASQEYVHISKNHQQGQGTTQATVQRERTEMFKSEMMKSESEVLQDPGRAHVFKERGNEEPLEIEKTDKSPTDPLSLFSDASFNNGSRQREVPKAGDVTGIEADGQTDLRAVGSQMEKCIQEVQQLEEKRKILLQEVLELRRQKGGEKTEGCREEVTEESTERQEELESLVLQLTEQVSQLHTAHQQQISELQAVQTQMSSQTPSTQDELTECRRHSCGDIQQFLQGELRALEDRFEPILLALLKRREVTAEALVKAKVQSQELRTQLSPLKDEIQKLKLQRACLEEKLKLTHIQRTEDMEHYKVSDKGRVC</sequence>
<dbReference type="AlphaFoldDB" id="Q4SIR8"/>
<feature type="coiled-coil region" evidence="1">
    <location>
        <begin position="433"/>
        <end position="467"/>
    </location>
</feature>
<name>Q4SIR8_TETNG</name>
<keyword evidence="1" id="KW-0175">Coiled coil</keyword>
<organism evidence="3">
    <name type="scientific">Tetraodon nigroviridis</name>
    <name type="common">Spotted green pufferfish</name>
    <name type="synonym">Chelonodon nigroviridis</name>
    <dbReference type="NCBI Taxonomy" id="99883"/>
    <lineage>
        <taxon>Eukaryota</taxon>
        <taxon>Metazoa</taxon>
        <taxon>Chordata</taxon>
        <taxon>Craniata</taxon>
        <taxon>Vertebrata</taxon>
        <taxon>Euteleostomi</taxon>
        <taxon>Actinopterygii</taxon>
        <taxon>Neopterygii</taxon>
        <taxon>Teleostei</taxon>
        <taxon>Neoteleostei</taxon>
        <taxon>Acanthomorphata</taxon>
        <taxon>Eupercaria</taxon>
        <taxon>Tetraodontiformes</taxon>
        <taxon>Tetradontoidea</taxon>
        <taxon>Tetraodontidae</taxon>
        <taxon>Tetraodon</taxon>
    </lineage>
</organism>
<reference evidence="3" key="1">
    <citation type="journal article" date="2004" name="Nature">
        <title>Genome duplication in the teleost fish Tetraodon nigroviridis reveals the early vertebrate proto-karyotype.</title>
        <authorList>
            <person name="Jaillon O."/>
            <person name="Aury J.-M."/>
            <person name="Brunet F."/>
            <person name="Petit J.-L."/>
            <person name="Stange-Thomann N."/>
            <person name="Mauceli E."/>
            <person name="Bouneau L."/>
            <person name="Fischer C."/>
            <person name="Ozouf-Costaz C."/>
            <person name="Bernot A."/>
            <person name="Nicaud S."/>
            <person name="Jaffe D."/>
            <person name="Fisher S."/>
            <person name="Lutfalla G."/>
            <person name="Dossat C."/>
            <person name="Segurens B."/>
            <person name="Dasilva C."/>
            <person name="Salanoubat M."/>
            <person name="Levy M."/>
            <person name="Boudet N."/>
            <person name="Castellano S."/>
            <person name="Anthouard V."/>
            <person name="Jubin C."/>
            <person name="Castelli V."/>
            <person name="Katinka M."/>
            <person name="Vacherie B."/>
            <person name="Biemont C."/>
            <person name="Skalli Z."/>
            <person name="Cattolico L."/>
            <person name="Poulain J."/>
            <person name="De Berardinis V."/>
            <person name="Cruaud C."/>
            <person name="Duprat S."/>
            <person name="Brottier P."/>
            <person name="Coutanceau J.-P."/>
            <person name="Gouzy J."/>
            <person name="Parra G."/>
            <person name="Lardier G."/>
            <person name="Chapple C."/>
            <person name="McKernan K.J."/>
            <person name="McEwan P."/>
            <person name="Bosak S."/>
            <person name="Kellis M."/>
            <person name="Volff J.-N."/>
            <person name="Guigo R."/>
            <person name="Zody M.C."/>
            <person name="Mesirov J."/>
            <person name="Lindblad-Toh K."/>
            <person name="Birren B."/>
            <person name="Nusbaum C."/>
            <person name="Kahn D."/>
            <person name="Robinson-Rechavi M."/>
            <person name="Laudet V."/>
            <person name="Schachter V."/>
            <person name="Quetier F."/>
            <person name="Saurin W."/>
            <person name="Scarpelli C."/>
            <person name="Wincker P."/>
            <person name="Lander E.S."/>
            <person name="Weissenbach J."/>
            <person name="Roest Crollius H."/>
        </authorList>
    </citation>
    <scope>NUCLEOTIDE SEQUENCE [LARGE SCALE GENOMIC DNA]</scope>
</reference>
<dbReference type="OrthoDB" id="8842296at2759"/>
<protein>
    <submittedName>
        <fullName evidence="3">Chromosome 21 SCAF14577, whole genome shotgun sequence</fullName>
    </submittedName>
</protein>
<proteinExistence type="predicted"/>
<dbReference type="EMBL" id="CAAE01014577">
    <property type="protein sequence ID" value="CAF99464.1"/>
    <property type="molecule type" value="Genomic_DNA"/>
</dbReference>
<evidence type="ECO:0000313" key="3">
    <source>
        <dbReference type="EMBL" id="CAF99464.1"/>
    </source>
</evidence>
<dbReference type="GO" id="GO:0005882">
    <property type="term" value="C:intermediate filament"/>
    <property type="evidence" value="ECO:0007669"/>
    <property type="project" value="InterPro"/>
</dbReference>
<dbReference type="KEGG" id="tng:GSTEN00017553G001"/>
<accession>Q4SIR8</accession>
<dbReference type="InterPro" id="IPR027702">
    <property type="entry name" value="Syncoilin"/>
</dbReference>
<feature type="compositionally biased region" description="Basic and acidic residues" evidence="2">
    <location>
        <begin position="220"/>
        <end position="243"/>
    </location>
</feature>
<dbReference type="PANTHER" id="PTHR47147">
    <property type="entry name" value="SYNCOILIN"/>
    <property type="match status" value="1"/>
</dbReference>
<reference evidence="3" key="2">
    <citation type="submission" date="2004-02" db="EMBL/GenBank/DDBJ databases">
        <authorList>
            <consortium name="Genoscope"/>
            <consortium name="Whitehead Institute Centre for Genome Research"/>
        </authorList>
    </citation>
    <scope>NUCLEOTIDE SEQUENCE</scope>
</reference>
<evidence type="ECO:0000256" key="1">
    <source>
        <dbReference type="SAM" id="Coils"/>
    </source>
</evidence>
<feature type="region of interest" description="Disordered" evidence="2">
    <location>
        <begin position="316"/>
        <end position="335"/>
    </location>
</feature>
<gene>
    <name evidence="3" type="ORF">GSTENG00017553001</name>
</gene>
<dbReference type="PANTHER" id="PTHR47147:SF1">
    <property type="entry name" value="SYNCOILIN"/>
    <property type="match status" value="1"/>
</dbReference>
<feature type="coiled-coil region" evidence="1">
    <location>
        <begin position="281"/>
        <end position="315"/>
    </location>
</feature>